<keyword evidence="2" id="KW-1185">Reference proteome</keyword>
<sequence>MSKIAGGDYPPCLSETVFDNGQRHKRNQRILDATLDLISSGLRQPDGRLARGMSWGRVVSRLQENIMMGTILLYRCLSKSLT</sequence>
<proteinExistence type="predicted"/>
<evidence type="ECO:0000313" key="2">
    <source>
        <dbReference type="Proteomes" id="UP001160390"/>
    </source>
</evidence>
<evidence type="ECO:0000313" key="1">
    <source>
        <dbReference type="EMBL" id="CAI6081531.1"/>
    </source>
</evidence>
<dbReference type="EMBL" id="CABFNP030000705">
    <property type="protein sequence ID" value="CAI6081531.1"/>
    <property type="molecule type" value="Genomic_DNA"/>
</dbReference>
<dbReference type="AlphaFoldDB" id="A0AA35LVJ0"/>
<comment type="caution">
    <text evidence="1">The sequence shown here is derived from an EMBL/GenBank/DDBJ whole genome shotgun (WGS) entry which is preliminary data.</text>
</comment>
<protein>
    <submittedName>
        <fullName evidence="1">Uncharacterized protein</fullName>
    </submittedName>
</protein>
<gene>
    <name evidence="1" type="ORF">CCHLO57077_00004103</name>
</gene>
<name>A0AA35LVJ0_9HYPO</name>
<reference evidence="1" key="1">
    <citation type="submission" date="2023-01" db="EMBL/GenBank/DDBJ databases">
        <authorList>
            <person name="Piombo E."/>
        </authorList>
    </citation>
    <scope>NUCLEOTIDE SEQUENCE</scope>
</reference>
<dbReference type="Proteomes" id="UP001160390">
    <property type="component" value="Unassembled WGS sequence"/>
</dbReference>
<accession>A0AA35LVJ0</accession>
<organism evidence="1 2">
    <name type="scientific">Clonostachys chloroleuca</name>
    <dbReference type="NCBI Taxonomy" id="1926264"/>
    <lineage>
        <taxon>Eukaryota</taxon>
        <taxon>Fungi</taxon>
        <taxon>Dikarya</taxon>
        <taxon>Ascomycota</taxon>
        <taxon>Pezizomycotina</taxon>
        <taxon>Sordariomycetes</taxon>
        <taxon>Hypocreomycetidae</taxon>
        <taxon>Hypocreales</taxon>
        <taxon>Bionectriaceae</taxon>
        <taxon>Clonostachys</taxon>
    </lineage>
</organism>